<keyword evidence="4" id="KW-1185">Reference proteome</keyword>
<feature type="transmembrane region" description="Helical" evidence="1">
    <location>
        <begin position="151"/>
        <end position="171"/>
    </location>
</feature>
<evidence type="ECO:0000259" key="2">
    <source>
        <dbReference type="Pfam" id="PF19982"/>
    </source>
</evidence>
<feature type="transmembrane region" description="Helical" evidence="1">
    <location>
        <begin position="6"/>
        <end position="22"/>
    </location>
</feature>
<feature type="transmembrane region" description="Helical" evidence="1">
    <location>
        <begin position="342"/>
        <end position="371"/>
    </location>
</feature>
<dbReference type="Pfam" id="PF19982">
    <property type="entry name" value="DUF6418"/>
    <property type="match status" value="1"/>
</dbReference>
<reference evidence="3 4" key="1">
    <citation type="submission" date="2014-11" db="EMBL/GenBank/DDBJ databases">
        <title>Genome sequence of Pseudomonas tuomuerensis JCM 14085.</title>
        <authorList>
            <person name="Shin S.-K."/>
            <person name="Yi H."/>
        </authorList>
    </citation>
    <scope>NUCLEOTIDE SEQUENCE [LARGE SCALE GENOMIC DNA]</scope>
    <source>
        <strain evidence="3 4">JCM 14085</strain>
    </source>
</reference>
<feature type="domain" description="DUF6418" evidence="2">
    <location>
        <begin position="307"/>
        <end position="414"/>
    </location>
</feature>
<evidence type="ECO:0000256" key="1">
    <source>
        <dbReference type="SAM" id="Phobius"/>
    </source>
</evidence>
<proteinExistence type="predicted"/>
<feature type="transmembrane region" description="Helical" evidence="1">
    <location>
        <begin position="201"/>
        <end position="219"/>
    </location>
</feature>
<organism evidence="3 4">
    <name type="scientific">Pseudomonas flexibilis</name>
    <dbReference type="NCBI Taxonomy" id="706570"/>
    <lineage>
        <taxon>Bacteria</taxon>
        <taxon>Pseudomonadati</taxon>
        <taxon>Pseudomonadota</taxon>
        <taxon>Gammaproteobacteria</taxon>
        <taxon>Pseudomonadales</taxon>
        <taxon>Pseudomonadaceae</taxon>
        <taxon>Pseudomonas</taxon>
    </lineage>
</organism>
<feature type="transmembrane region" description="Helical" evidence="1">
    <location>
        <begin position="29"/>
        <end position="52"/>
    </location>
</feature>
<sequence length="440" mass="50005">MLGIIYGGGVALLICSLGLLVWRKFGSIFALLLPFMYGYFSVFLSCLYLELYPSFIFEQERYSFFNGASLLLFVVLLFSVLSVVFVFQNLSRVVGVQKEGRSLLSKKALFSVVVLEGVLIAHVFLSGSPLFEVGVTKFSFWRDQAILEPLSIFNWALYPVIFVVGANGAFFMYSKSRVSWFLSVLVLVFGCLYYVSWGNKFSALLLVVFLYFIPGVIAFRRRFGFSYPIVSRTFALGLGFLFLIIGLVSSQYERFQSRGLDAREQLIERVFVLQGHVWWGSVGAVLAGGPDFDQAAKELGSVFRRDDSDSVGMRYMMKKLAPEYLYSSYLESGVEYTGGYPAILVLIFGLFGGVLFSVVLWGFYGFFLFYLARLIFIGSRVRLFFSSYLYITSFAWFQHGSISSFINWKFLVVCLFLLSLEIVFYLRGLERQASQEVYNV</sequence>
<feature type="transmembrane region" description="Helical" evidence="1">
    <location>
        <begin position="231"/>
        <end position="252"/>
    </location>
</feature>
<dbReference type="OrthoDB" id="1408536at2"/>
<gene>
    <name evidence="3" type="ORF">PT85_01550</name>
</gene>
<feature type="transmembrane region" description="Helical" evidence="1">
    <location>
        <begin position="405"/>
        <end position="426"/>
    </location>
</feature>
<feature type="transmembrane region" description="Helical" evidence="1">
    <location>
        <begin position="64"/>
        <end position="87"/>
    </location>
</feature>
<accession>A0A0B3BP77</accession>
<keyword evidence="1" id="KW-0472">Membrane</keyword>
<dbReference type="EMBL" id="JTAK01000001">
    <property type="protein sequence ID" value="KHO66288.1"/>
    <property type="molecule type" value="Genomic_DNA"/>
</dbReference>
<keyword evidence="1" id="KW-1133">Transmembrane helix</keyword>
<dbReference type="AlphaFoldDB" id="A0A0B3BP77"/>
<protein>
    <recommendedName>
        <fullName evidence="2">DUF6418 domain-containing protein</fullName>
    </recommendedName>
</protein>
<evidence type="ECO:0000313" key="3">
    <source>
        <dbReference type="EMBL" id="KHO66288.1"/>
    </source>
</evidence>
<dbReference type="Proteomes" id="UP000030980">
    <property type="component" value="Unassembled WGS sequence"/>
</dbReference>
<dbReference type="InterPro" id="IPR046303">
    <property type="entry name" value="DUF6418"/>
</dbReference>
<feature type="transmembrane region" description="Helical" evidence="1">
    <location>
        <begin position="108"/>
        <end position="131"/>
    </location>
</feature>
<keyword evidence="1" id="KW-0812">Transmembrane</keyword>
<name>A0A0B3BP77_9PSED</name>
<evidence type="ECO:0000313" key="4">
    <source>
        <dbReference type="Proteomes" id="UP000030980"/>
    </source>
</evidence>
<dbReference type="RefSeq" id="WP_039605740.1">
    <property type="nucleotide sequence ID" value="NZ_FMUP01000007.1"/>
</dbReference>
<feature type="transmembrane region" description="Helical" evidence="1">
    <location>
        <begin position="178"/>
        <end position="195"/>
    </location>
</feature>
<comment type="caution">
    <text evidence="3">The sequence shown here is derived from an EMBL/GenBank/DDBJ whole genome shotgun (WGS) entry which is preliminary data.</text>
</comment>